<dbReference type="EMBL" id="WOCE01000002">
    <property type="protein sequence ID" value="KAE9619352.1"/>
    <property type="molecule type" value="Genomic_DNA"/>
</dbReference>
<accession>A0A6A4R165</accession>
<organism evidence="2 3">
    <name type="scientific">Lupinus albus</name>
    <name type="common">White lupine</name>
    <name type="synonym">Lupinus termis</name>
    <dbReference type="NCBI Taxonomy" id="3870"/>
    <lineage>
        <taxon>Eukaryota</taxon>
        <taxon>Viridiplantae</taxon>
        <taxon>Streptophyta</taxon>
        <taxon>Embryophyta</taxon>
        <taxon>Tracheophyta</taxon>
        <taxon>Spermatophyta</taxon>
        <taxon>Magnoliopsida</taxon>
        <taxon>eudicotyledons</taxon>
        <taxon>Gunneridae</taxon>
        <taxon>Pentapetalae</taxon>
        <taxon>rosids</taxon>
        <taxon>fabids</taxon>
        <taxon>Fabales</taxon>
        <taxon>Fabaceae</taxon>
        <taxon>Papilionoideae</taxon>
        <taxon>50 kb inversion clade</taxon>
        <taxon>genistoids sensu lato</taxon>
        <taxon>core genistoids</taxon>
        <taxon>Genisteae</taxon>
        <taxon>Lupinus</taxon>
    </lineage>
</organism>
<gene>
    <name evidence="2" type="ORF">Lalb_Chr02g0152201</name>
</gene>
<keyword evidence="3" id="KW-1185">Reference proteome</keyword>
<protein>
    <submittedName>
        <fullName evidence="2">Uncharacterized protein</fullName>
    </submittedName>
</protein>
<dbReference type="AlphaFoldDB" id="A0A6A4R165"/>
<comment type="caution">
    <text evidence="2">The sequence shown here is derived from an EMBL/GenBank/DDBJ whole genome shotgun (WGS) entry which is preliminary data.</text>
</comment>
<keyword evidence="1" id="KW-1133">Transmembrane helix</keyword>
<evidence type="ECO:0000256" key="1">
    <source>
        <dbReference type="SAM" id="Phobius"/>
    </source>
</evidence>
<keyword evidence="1" id="KW-0812">Transmembrane</keyword>
<evidence type="ECO:0000313" key="2">
    <source>
        <dbReference type="EMBL" id="KAE9619352.1"/>
    </source>
</evidence>
<dbReference type="OrthoDB" id="1743064at2759"/>
<evidence type="ECO:0000313" key="3">
    <source>
        <dbReference type="Proteomes" id="UP000447434"/>
    </source>
</evidence>
<name>A0A6A4R165_LUPAL</name>
<feature type="transmembrane region" description="Helical" evidence="1">
    <location>
        <begin position="12"/>
        <end position="32"/>
    </location>
</feature>
<reference evidence="3" key="1">
    <citation type="journal article" date="2020" name="Nat. Commun.">
        <title>Genome sequence of the cluster root forming white lupin.</title>
        <authorList>
            <person name="Hufnagel B."/>
            <person name="Marques A."/>
            <person name="Soriano A."/>
            <person name="Marques L."/>
            <person name="Divol F."/>
            <person name="Doumas P."/>
            <person name="Sallet E."/>
            <person name="Mancinotti D."/>
            <person name="Carrere S."/>
            <person name="Marande W."/>
            <person name="Arribat S."/>
            <person name="Keller J."/>
            <person name="Huneau C."/>
            <person name="Blein T."/>
            <person name="Aime D."/>
            <person name="Laguerre M."/>
            <person name="Taylor J."/>
            <person name="Schubert V."/>
            <person name="Nelson M."/>
            <person name="Geu-Flores F."/>
            <person name="Crespi M."/>
            <person name="Gallardo-Guerrero K."/>
            <person name="Delaux P.-M."/>
            <person name="Salse J."/>
            <person name="Berges H."/>
            <person name="Guyot R."/>
            <person name="Gouzy J."/>
            <person name="Peret B."/>
        </authorList>
    </citation>
    <scope>NUCLEOTIDE SEQUENCE [LARGE SCALE GENOMIC DNA]</scope>
    <source>
        <strain evidence="3">cv. Amiga</strain>
    </source>
</reference>
<sequence>MNNMCRCTRSKHLSVLLWLQILVMSLLFIGIIQCQEMNDYEQINNPSVLPLITQIVYTRLSNLTSLLSQQISSQSTFCVKDP</sequence>
<dbReference type="Proteomes" id="UP000447434">
    <property type="component" value="Chromosome 2"/>
</dbReference>
<proteinExistence type="predicted"/>
<keyword evidence="1" id="KW-0472">Membrane</keyword>